<keyword evidence="2 8" id="KW-0474">Menaquinone biosynthesis</keyword>
<keyword evidence="6 8" id="KW-1133">Transmembrane helix</keyword>
<dbReference type="EC" id="2.5.1.74" evidence="8 9"/>
<organism evidence="10 11">
    <name type="scientific">Bacillus songklensis</name>
    <dbReference type="NCBI Taxonomy" id="1069116"/>
    <lineage>
        <taxon>Bacteria</taxon>
        <taxon>Bacillati</taxon>
        <taxon>Bacillota</taxon>
        <taxon>Bacilli</taxon>
        <taxon>Bacillales</taxon>
        <taxon>Bacillaceae</taxon>
        <taxon>Bacillus</taxon>
    </lineage>
</organism>
<sequence>MQAKLQTSQQGMTPTRNDSKWKVWWQLMRPHTLTAAFVPVLIGTALAMTHTTINIPLFGTMLLACLLIQAATNMFNEYYDFKRGLDNEQSVGIGGAIVRDGVHPNTVLMSAFGFYGLALLLGVYICMNSSWWLALIGLICMTVGYLYTGGPLPIAYTPFGEVVAGLFMGVIIILISFFIQVGNITTQSILVSIPIGILVGAILLSNNIRDFDGDKEFGRKTLAILLGKKGAILLLASMFITAYLWAMGLVFTNLASPWILLVFISIPKAAKAVKGFIGKTMPMQMMPAMKATAQTNTIYGFLLSVGLFISYFM</sequence>
<keyword evidence="11" id="KW-1185">Reference proteome</keyword>
<feature type="transmembrane region" description="Helical" evidence="8">
    <location>
        <begin position="291"/>
        <end position="312"/>
    </location>
</feature>
<evidence type="ECO:0000256" key="6">
    <source>
        <dbReference type="ARBA" id="ARBA00022989"/>
    </source>
</evidence>
<dbReference type="PANTHER" id="PTHR13929">
    <property type="entry name" value="1,4-DIHYDROXY-2-NAPHTHOATE OCTAPRENYLTRANSFERASE"/>
    <property type="match status" value="1"/>
</dbReference>
<proteinExistence type="inferred from homology"/>
<reference evidence="11" key="1">
    <citation type="journal article" date="2019" name="Int. J. Syst. Evol. Microbiol.">
        <title>The Global Catalogue of Microorganisms (GCM) 10K type strain sequencing project: providing services to taxonomists for standard genome sequencing and annotation.</title>
        <authorList>
            <consortium name="The Broad Institute Genomics Platform"/>
            <consortium name="The Broad Institute Genome Sequencing Center for Infectious Disease"/>
            <person name="Wu L."/>
            <person name="Ma J."/>
        </authorList>
    </citation>
    <scope>NUCLEOTIDE SEQUENCE [LARGE SCALE GENOMIC DNA]</scope>
    <source>
        <strain evidence="11">CCUG 61889</strain>
    </source>
</reference>
<dbReference type="Gene3D" id="1.20.120.1780">
    <property type="entry name" value="UbiA prenyltransferase"/>
    <property type="match status" value="1"/>
</dbReference>
<name>A0ABV8B333_9BACI</name>
<feature type="transmembrane region" description="Helical" evidence="8">
    <location>
        <begin position="107"/>
        <end position="125"/>
    </location>
</feature>
<evidence type="ECO:0000256" key="4">
    <source>
        <dbReference type="ARBA" id="ARBA00022679"/>
    </source>
</evidence>
<dbReference type="RefSeq" id="WP_377916452.1">
    <property type="nucleotide sequence ID" value="NZ_JBHRZT010000059.1"/>
</dbReference>
<dbReference type="PIRSF" id="PIRSF005355">
    <property type="entry name" value="UBIAD1"/>
    <property type="match status" value="1"/>
</dbReference>
<evidence type="ECO:0000313" key="11">
    <source>
        <dbReference type="Proteomes" id="UP001595752"/>
    </source>
</evidence>
<keyword evidence="7 8" id="KW-0472">Membrane</keyword>
<feature type="transmembrane region" description="Helical" evidence="8">
    <location>
        <begin position="185"/>
        <end position="204"/>
    </location>
</feature>
<dbReference type="GO" id="GO:0046428">
    <property type="term" value="F:1,4-dihydroxy-2-naphthoate polyprenyltransferase activity"/>
    <property type="evidence" value="ECO:0007669"/>
    <property type="project" value="UniProtKB-EC"/>
</dbReference>
<dbReference type="InterPro" id="IPR000537">
    <property type="entry name" value="UbiA_prenyltransferase"/>
</dbReference>
<dbReference type="EMBL" id="JBHRZT010000059">
    <property type="protein sequence ID" value="MFC3884713.1"/>
    <property type="molecule type" value="Genomic_DNA"/>
</dbReference>
<keyword evidence="4 8" id="KW-0808">Transferase</keyword>
<evidence type="ECO:0000256" key="1">
    <source>
        <dbReference type="ARBA" id="ARBA00004141"/>
    </source>
</evidence>
<comment type="subcellular location">
    <subcellularLocation>
        <location evidence="8">Cell membrane</location>
        <topology evidence="8">Multi-pass membrane protein</topology>
    </subcellularLocation>
    <subcellularLocation>
        <location evidence="1">Membrane</location>
        <topology evidence="1">Multi-pass membrane protein</topology>
    </subcellularLocation>
</comment>
<keyword evidence="3 8" id="KW-1003">Cell membrane</keyword>
<evidence type="ECO:0000256" key="9">
    <source>
        <dbReference type="NCBIfam" id="TIGR00751"/>
    </source>
</evidence>
<comment type="similarity">
    <text evidence="8">Belongs to the MenA family. Type 1 subfamily.</text>
</comment>
<protein>
    <recommendedName>
        <fullName evidence="8 9">1,4-dihydroxy-2-naphthoate octaprenyltransferase</fullName>
        <shortName evidence="8">DHNA-octaprenyltransferase</shortName>
        <ecNumber evidence="8 9">2.5.1.74</ecNumber>
    </recommendedName>
</protein>
<keyword evidence="5 8" id="KW-0812">Transmembrane</keyword>
<comment type="function">
    <text evidence="8">Conversion of 1,4-dihydroxy-2-naphthoate (DHNA) to demethylmenaquinone (DMK).</text>
</comment>
<feature type="transmembrane region" description="Helical" evidence="8">
    <location>
        <begin position="251"/>
        <end position="270"/>
    </location>
</feature>
<feature type="transmembrane region" description="Helical" evidence="8">
    <location>
        <begin position="57"/>
        <end position="75"/>
    </location>
</feature>
<dbReference type="Pfam" id="PF01040">
    <property type="entry name" value="UbiA"/>
    <property type="match status" value="1"/>
</dbReference>
<dbReference type="InterPro" id="IPR026046">
    <property type="entry name" value="UBIAD1"/>
</dbReference>
<dbReference type="InterPro" id="IPR004657">
    <property type="entry name" value="MenA"/>
</dbReference>
<dbReference type="PANTHER" id="PTHR13929:SF0">
    <property type="entry name" value="UBIA PRENYLTRANSFERASE DOMAIN-CONTAINING PROTEIN 1"/>
    <property type="match status" value="1"/>
</dbReference>
<comment type="caution">
    <text evidence="10">The sequence shown here is derived from an EMBL/GenBank/DDBJ whole genome shotgun (WGS) entry which is preliminary data.</text>
</comment>
<evidence type="ECO:0000313" key="10">
    <source>
        <dbReference type="EMBL" id="MFC3884713.1"/>
    </source>
</evidence>
<evidence type="ECO:0000256" key="3">
    <source>
        <dbReference type="ARBA" id="ARBA00022475"/>
    </source>
</evidence>
<dbReference type="InterPro" id="IPR044878">
    <property type="entry name" value="UbiA_sf"/>
</dbReference>
<comment type="pathway">
    <text evidence="8">Quinol/quinone metabolism; menaquinone biosynthesis; menaquinol from 1,4-dihydroxy-2-naphthoate: step 1/2.</text>
</comment>
<dbReference type="NCBIfam" id="TIGR00751">
    <property type="entry name" value="menA"/>
    <property type="match status" value="1"/>
</dbReference>
<evidence type="ECO:0000256" key="5">
    <source>
        <dbReference type="ARBA" id="ARBA00022692"/>
    </source>
</evidence>
<evidence type="ECO:0000256" key="2">
    <source>
        <dbReference type="ARBA" id="ARBA00022428"/>
    </source>
</evidence>
<gene>
    <name evidence="8" type="primary">menA</name>
    <name evidence="10" type="ORF">ACFOU2_15015</name>
</gene>
<evidence type="ECO:0000256" key="8">
    <source>
        <dbReference type="HAMAP-Rule" id="MF_01937"/>
    </source>
</evidence>
<accession>A0ABV8B333</accession>
<comment type="catalytic activity">
    <reaction evidence="8">
        <text>an all-trans-polyprenyl diphosphate + 1,4-dihydroxy-2-naphthoate + H(+) = a 2-demethylmenaquinol + CO2 + diphosphate</text>
        <dbReference type="Rhea" id="RHEA:26478"/>
        <dbReference type="Rhea" id="RHEA-COMP:9563"/>
        <dbReference type="Rhea" id="RHEA-COMP:9564"/>
        <dbReference type="ChEBI" id="CHEBI:11173"/>
        <dbReference type="ChEBI" id="CHEBI:15378"/>
        <dbReference type="ChEBI" id="CHEBI:16526"/>
        <dbReference type="ChEBI" id="CHEBI:33019"/>
        <dbReference type="ChEBI" id="CHEBI:55437"/>
        <dbReference type="ChEBI" id="CHEBI:58914"/>
        <dbReference type="EC" id="2.5.1.74"/>
    </reaction>
</comment>
<dbReference type="CDD" id="cd13962">
    <property type="entry name" value="PT_UbiA_UBIAD1"/>
    <property type="match status" value="1"/>
</dbReference>
<dbReference type="NCBIfam" id="NF004749">
    <property type="entry name" value="PRK06080.1-1"/>
    <property type="match status" value="1"/>
</dbReference>
<feature type="transmembrane region" description="Helical" evidence="8">
    <location>
        <begin position="159"/>
        <end position="179"/>
    </location>
</feature>
<feature type="transmembrane region" description="Helical" evidence="8">
    <location>
        <begin position="131"/>
        <end position="147"/>
    </location>
</feature>
<dbReference type="HAMAP" id="MF_01937">
    <property type="entry name" value="MenA_1"/>
    <property type="match status" value="1"/>
</dbReference>
<evidence type="ECO:0000256" key="7">
    <source>
        <dbReference type="ARBA" id="ARBA00023136"/>
    </source>
</evidence>
<dbReference type="Proteomes" id="UP001595752">
    <property type="component" value="Unassembled WGS sequence"/>
</dbReference>
<dbReference type="Gene3D" id="1.10.357.140">
    <property type="entry name" value="UbiA prenyltransferase"/>
    <property type="match status" value="1"/>
</dbReference>